<keyword evidence="2" id="KW-0805">Transcription regulation</keyword>
<dbReference type="GO" id="GO:0032993">
    <property type="term" value="C:protein-DNA complex"/>
    <property type="evidence" value="ECO:0007669"/>
    <property type="project" value="TreeGrafter"/>
</dbReference>
<dbReference type="AlphaFoldDB" id="A0A369B671"/>
<evidence type="ECO:0000256" key="4">
    <source>
        <dbReference type="ARBA" id="ARBA00023163"/>
    </source>
</evidence>
<dbReference type="GO" id="GO:0005829">
    <property type="term" value="C:cytosol"/>
    <property type="evidence" value="ECO:0007669"/>
    <property type="project" value="TreeGrafter"/>
</dbReference>
<dbReference type="Gene3D" id="1.10.10.10">
    <property type="entry name" value="Winged helix-like DNA-binding domain superfamily/Winged helix DNA-binding domain"/>
    <property type="match status" value="1"/>
</dbReference>
<evidence type="ECO:0000259" key="8">
    <source>
        <dbReference type="PROSITE" id="PS50110"/>
    </source>
</evidence>
<dbReference type="PROSITE" id="PS50110">
    <property type="entry name" value="RESPONSE_REGULATORY"/>
    <property type="match status" value="1"/>
</dbReference>
<feature type="domain" description="Response regulatory" evidence="8">
    <location>
        <begin position="3"/>
        <end position="116"/>
    </location>
</feature>
<keyword evidence="4" id="KW-0804">Transcription</keyword>
<dbReference type="PROSITE" id="PS51755">
    <property type="entry name" value="OMPR_PHOB"/>
    <property type="match status" value="1"/>
</dbReference>
<dbReference type="InterPro" id="IPR011006">
    <property type="entry name" value="CheY-like_superfamily"/>
</dbReference>
<dbReference type="SMART" id="SM00862">
    <property type="entry name" value="Trans_reg_C"/>
    <property type="match status" value="1"/>
</dbReference>
<keyword evidence="3 7" id="KW-0238">DNA-binding</keyword>
<feature type="DNA-binding region" description="OmpR/PhoB-type" evidence="7">
    <location>
        <begin position="126"/>
        <end position="224"/>
    </location>
</feature>
<organism evidence="10 11">
    <name type="scientific">Anaerobacterium chartisolvens</name>
    <dbReference type="NCBI Taxonomy" id="1297424"/>
    <lineage>
        <taxon>Bacteria</taxon>
        <taxon>Bacillati</taxon>
        <taxon>Bacillota</taxon>
        <taxon>Clostridia</taxon>
        <taxon>Eubacteriales</taxon>
        <taxon>Oscillospiraceae</taxon>
        <taxon>Anaerobacterium</taxon>
    </lineage>
</organism>
<evidence type="ECO:0000256" key="1">
    <source>
        <dbReference type="ARBA" id="ARBA00018672"/>
    </source>
</evidence>
<dbReference type="InterPro" id="IPR001867">
    <property type="entry name" value="OmpR/PhoB-type_DNA-bd"/>
</dbReference>
<dbReference type="RefSeq" id="WP_114298041.1">
    <property type="nucleotide sequence ID" value="NZ_QPJT01000012.1"/>
</dbReference>
<gene>
    <name evidence="10" type="ORF">DFR58_112100</name>
</gene>
<keyword evidence="11" id="KW-1185">Reference proteome</keyword>
<dbReference type="SMART" id="SM00448">
    <property type="entry name" value="REC"/>
    <property type="match status" value="1"/>
</dbReference>
<evidence type="ECO:0000256" key="6">
    <source>
        <dbReference type="PROSITE-ProRule" id="PRU00169"/>
    </source>
</evidence>
<protein>
    <recommendedName>
        <fullName evidence="1">Stage 0 sporulation protein A homolog</fullName>
    </recommendedName>
</protein>
<dbReference type="Gene3D" id="3.40.50.2300">
    <property type="match status" value="1"/>
</dbReference>
<comment type="function">
    <text evidence="5">May play the central regulatory role in sporulation. It may be an element of the effector pathway responsible for the activation of sporulation genes in response to nutritional stress. Spo0A may act in concert with spo0H (a sigma factor) to control the expression of some genes that are critical to the sporulation process.</text>
</comment>
<evidence type="ECO:0000259" key="9">
    <source>
        <dbReference type="PROSITE" id="PS51755"/>
    </source>
</evidence>
<keyword evidence="6" id="KW-0597">Phosphoprotein</keyword>
<dbReference type="Proteomes" id="UP000253034">
    <property type="component" value="Unassembled WGS sequence"/>
</dbReference>
<dbReference type="GO" id="GO:0000976">
    <property type="term" value="F:transcription cis-regulatory region binding"/>
    <property type="evidence" value="ECO:0007669"/>
    <property type="project" value="TreeGrafter"/>
</dbReference>
<name>A0A369B671_9FIRM</name>
<dbReference type="SUPFAM" id="SSF52172">
    <property type="entry name" value="CheY-like"/>
    <property type="match status" value="1"/>
</dbReference>
<evidence type="ECO:0000313" key="11">
    <source>
        <dbReference type="Proteomes" id="UP000253034"/>
    </source>
</evidence>
<proteinExistence type="predicted"/>
<dbReference type="CDD" id="cd00383">
    <property type="entry name" value="trans_reg_C"/>
    <property type="match status" value="1"/>
</dbReference>
<evidence type="ECO:0000256" key="5">
    <source>
        <dbReference type="ARBA" id="ARBA00024867"/>
    </source>
</evidence>
<dbReference type="SUPFAM" id="SSF46894">
    <property type="entry name" value="C-terminal effector domain of the bipartite response regulators"/>
    <property type="match status" value="1"/>
</dbReference>
<dbReference type="CDD" id="cd18159">
    <property type="entry name" value="REC_OmpR_NsrR-like"/>
    <property type="match status" value="1"/>
</dbReference>
<accession>A0A369B671</accession>
<dbReference type="OrthoDB" id="9790454at2"/>
<dbReference type="PANTHER" id="PTHR48111">
    <property type="entry name" value="REGULATOR OF RPOS"/>
    <property type="match status" value="1"/>
</dbReference>
<evidence type="ECO:0000256" key="7">
    <source>
        <dbReference type="PROSITE-ProRule" id="PRU01091"/>
    </source>
</evidence>
<dbReference type="GO" id="GO:0000156">
    <property type="term" value="F:phosphorelay response regulator activity"/>
    <property type="evidence" value="ECO:0007669"/>
    <property type="project" value="TreeGrafter"/>
</dbReference>
<dbReference type="InterPro" id="IPR036388">
    <property type="entry name" value="WH-like_DNA-bd_sf"/>
</dbReference>
<dbReference type="EMBL" id="QPJT01000012">
    <property type="protein sequence ID" value="RCX16118.1"/>
    <property type="molecule type" value="Genomic_DNA"/>
</dbReference>
<evidence type="ECO:0000256" key="3">
    <source>
        <dbReference type="ARBA" id="ARBA00023125"/>
    </source>
</evidence>
<comment type="caution">
    <text evidence="10">The sequence shown here is derived from an EMBL/GenBank/DDBJ whole genome shotgun (WGS) entry which is preliminary data.</text>
</comment>
<sequence length="224" mass="25627">MYRILIVEDDMTIAGLLSDNMRKWGFHASAVTDFQNVMAEFDSNQPHIVLLDISLPFYNGYYWCAQIRKKSSTPILFLSSHAENMDIVMAVNMGGDDYVTKPFSMDVLIAKIHALLRRTYSYYSDRSVLEAGEAELDVGRGELIYGNQSIELTRNELRIMRLLIENKNNIVSREQLMQALWDSDSFIDGNTLTVNINRLRRKLEDIGLSDFITTKKGIGYAVHD</sequence>
<evidence type="ECO:0000256" key="2">
    <source>
        <dbReference type="ARBA" id="ARBA00023015"/>
    </source>
</evidence>
<feature type="modified residue" description="4-aspartylphosphate" evidence="6">
    <location>
        <position position="52"/>
    </location>
</feature>
<reference evidence="10 11" key="1">
    <citation type="submission" date="2018-07" db="EMBL/GenBank/DDBJ databases">
        <title>Genomic Encyclopedia of Type Strains, Phase IV (KMG-IV): sequencing the most valuable type-strain genomes for metagenomic binning, comparative biology and taxonomic classification.</title>
        <authorList>
            <person name="Goeker M."/>
        </authorList>
    </citation>
    <scope>NUCLEOTIDE SEQUENCE [LARGE SCALE GENOMIC DNA]</scope>
    <source>
        <strain evidence="10 11">DSM 27016</strain>
    </source>
</reference>
<feature type="domain" description="OmpR/PhoB-type" evidence="9">
    <location>
        <begin position="126"/>
        <end position="224"/>
    </location>
</feature>
<dbReference type="InterPro" id="IPR016032">
    <property type="entry name" value="Sig_transdc_resp-reg_C-effctor"/>
</dbReference>
<dbReference type="InterPro" id="IPR039420">
    <property type="entry name" value="WalR-like"/>
</dbReference>
<dbReference type="PANTHER" id="PTHR48111:SF43">
    <property type="entry name" value="STAGE 0 SPORULATION PROTEIN A HOMOLOG"/>
    <property type="match status" value="1"/>
</dbReference>
<dbReference type="GO" id="GO:0006355">
    <property type="term" value="P:regulation of DNA-templated transcription"/>
    <property type="evidence" value="ECO:0007669"/>
    <property type="project" value="InterPro"/>
</dbReference>
<dbReference type="Gene3D" id="6.10.250.690">
    <property type="match status" value="1"/>
</dbReference>
<dbReference type="Pfam" id="PF00486">
    <property type="entry name" value="Trans_reg_C"/>
    <property type="match status" value="1"/>
</dbReference>
<dbReference type="Pfam" id="PF00072">
    <property type="entry name" value="Response_reg"/>
    <property type="match status" value="1"/>
</dbReference>
<dbReference type="InterPro" id="IPR001789">
    <property type="entry name" value="Sig_transdc_resp-reg_receiver"/>
</dbReference>
<evidence type="ECO:0000313" key="10">
    <source>
        <dbReference type="EMBL" id="RCX16118.1"/>
    </source>
</evidence>